<reference evidence="1" key="1">
    <citation type="journal article" date="2006" name="Nature">
        <title>Deciphering the evolution and metabolism of an anammox bacterium from a community genome.</title>
        <authorList>
            <person name="Strous M."/>
            <person name="Pelletier E."/>
            <person name="Mangenot S."/>
            <person name="Rattei T."/>
            <person name="Lehner A."/>
            <person name="Taylor M.W."/>
            <person name="Horn M."/>
            <person name="Daims H."/>
            <person name="Bartol-Mavel D."/>
            <person name="Wincker P."/>
            <person name="Barbe V."/>
            <person name="Fonknechten N."/>
            <person name="Vallenet D."/>
            <person name="Segurens B."/>
            <person name="Schenowitz-Truong C."/>
            <person name="Medigue C."/>
            <person name="Collingro A."/>
            <person name="Snel B."/>
            <person name="Dutilh B.E."/>
            <person name="OpDenCamp H.J.M."/>
            <person name="vanDerDrift C."/>
            <person name="Cirpus I."/>
            <person name="vanDePas-Schoonen K.T."/>
            <person name="Harhangi H.R."/>
            <person name="vanNiftrik L."/>
            <person name="Schmid M."/>
            <person name="Keltjens J."/>
            <person name="vanDeVossenberg J."/>
            <person name="Kartal B."/>
            <person name="Meier H."/>
            <person name="Frishman D."/>
            <person name="Huynen M.A."/>
            <person name="Mewes H."/>
            <person name="Weissenbach J."/>
            <person name="Jetten M.S.M."/>
            <person name="Wagner M."/>
            <person name="LePaslier D."/>
        </authorList>
    </citation>
    <scope>NUCLEOTIDE SEQUENCE</scope>
</reference>
<proteinExistence type="predicted"/>
<dbReference type="AlphaFoldDB" id="Q1Q7M1"/>
<evidence type="ECO:0000313" key="3">
    <source>
        <dbReference type="Proteomes" id="UP000501926"/>
    </source>
</evidence>
<reference evidence="1" key="2">
    <citation type="submission" date="2006-01" db="EMBL/GenBank/DDBJ databases">
        <authorList>
            <person name="Genoscope"/>
        </authorList>
    </citation>
    <scope>NUCLEOTIDE SEQUENCE</scope>
</reference>
<dbReference type="EMBL" id="CT030148">
    <property type="protein sequence ID" value="CAJ70817.1"/>
    <property type="molecule type" value="Genomic_DNA"/>
</dbReference>
<organism evidence="1">
    <name type="scientific">Kuenenia stuttgartiensis</name>
    <dbReference type="NCBI Taxonomy" id="174633"/>
    <lineage>
        <taxon>Bacteria</taxon>
        <taxon>Pseudomonadati</taxon>
        <taxon>Planctomycetota</taxon>
        <taxon>Candidatus Brocadiia</taxon>
        <taxon>Candidatus Brocadiales</taxon>
        <taxon>Candidatus Brocadiaceae</taxon>
        <taxon>Candidatus Kuenenia</taxon>
    </lineage>
</organism>
<name>Q1Q7M1_KUEST</name>
<dbReference type="EMBL" id="CP049055">
    <property type="protein sequence ID" value="QII13433.1"/>
    <property type="molecule type" value="Genomic_DNA"/>
</dbReference>
<reference evidence="2 3" key="3">
    <citation type="submission" date="2020-02" db="EMBL/GenBank/DDBJ databases">
        <title>Newly sequenced genome of strain CSTR1 showed variability in Candidatus Kuenenia stuttgartiensis genomes.</title>
        <authorList>
            <person name="Ding C."/>
            <person name="Adrian L."/>
        </authorList>
    </citation>
    <scope>NUCLEOTIDE SEQUENCE [LARGE SCALE GENOMIC DNA]</scope>
    <source>
        <strain evidence="2 3">CSTR1</strain>
    </source>
</reference>
<gene>
    <name evidence="2" type="ORF">KsCSTR_40540</name>
    <name evidence="1" type="ORF">kusta0072</name>
</gene>
<sequence>MYRNFHLKILFSHKGTCLRATHRQAKSTKKMIKKRKISPTSVVFVTPRSIYISLCKCIQRQDYSEIQTFEEFFTSRQFRTN</sequence>
<protein>
    <submittedName>
        <fullName evidence="1">Uncharacterized protein</fullName>
    </submittedName>
</protein>
<accession>Q1Q7M1</accession>
<evidence type="ECO:0000313" key="1">
    <source>
        <dbReference type="EMBL" id="CAJ70817.1"/>
    </source>
</evidence>
<evidence type="ECO:0000313" key="2">
    <source>
        <dbReference type="EMBL" id="QII13433.1"/>
    </source>
</evidence>
<dbReference type="Proteomes" id="UP000501926">
    <property type="component" value="Chromosome"/>
</dbReference>